<evidence type="ECO:0000256" key="1">
    <source>
        <dbReference type="ARBA" id="ARBA00004496"/>
    </source>
</evidence>
<dbReference type="CDD" id="cd00106">
    <property type="entry name" value="KISc"/>
    <property type="match status" value="1"/>
</dbReference>
<gene>
    <name evidence="9" type="ORF">PCOR1329_LOCUS55805</name>
</gene>
<feature type="compositionally biased region" description="Basic and acidic residues" evidence="7">
    <location>
        <begin position="374"/>
        <end position="389"/>
    </location>
</feature>
<accession>A0ABN9V9X5</accession>
<keyword evidence="2" id="KW-0963">Cytoplasm</keyword>
<keyword evidence="3 6" id="KW-0547">Nucleotide-binding</keyword>
<reference evidence="9" key="1">
    <citation type="submission" date="2023-10" db="EMBL/GenBank/DDBJ databases">
        <authorList>
            <person name="Chen Y."/>
            <person name="Shah S."/>
            <person name="Dougan E. K."/>
            <person name="Thang M."/>
            <person name="Chan C."/>
        </authorList>
    </citation>
    <scope>NUCLEOTIDE SEQUENCE [LARGE SCALE GENOMIC DNA]</scope>
</reference>
<proteinExistence type="inferred from homology"/>
<dbReference type="PANTHER" id="PTHR47969:SF15">
    <property type="entry name" value="CHROMOSOME-ASSOCIATED KINESIN KIF4A-RELATED"/>
    <property type="match status" value="1"/>
</dbReference>
<evidence type="ECO:0000256" key="5">
    <source>
        <dbReference type="ARBA" id="ARBA00023054"/>
    </source>
</evidence>
<dbReference type="InterPro" id="IPR036961">
    <property type="entry name" value="Kinesin_motor_dom_sf"/>
</dbReference>
<dbReference type="PROSITE" id="PS50067">
    <property type="entry name" value="KINESIN_MOTOR_2"/>
    <property type="match status" value="1"/>
</dbReference>
<organism evidence="9 10">
    <name type="scientific">Prorocentrum cordatum</name>
    <dbReference type="NCBI Taxonomy" id="2364126"/>
    <lineage>
        <taxon>Eukaryota</taxon>
        <taxon>Sar</taxon>
        <taxon>Alveolata</taxon>
        <taxon>Dinophyceae</taxon>
        <taxon>Prorocentrales</taxon>
        <taxon>Prorocentraceae</taxon>
        <taxon>Prorocentrum</taxon>
    </lineage>
</organism>
<evidence type="ECO:0000313" key="10">
    <source>
        <dbReference type="Proteomes" id="UP001189429"/>
    </source>
</evidence>
<dbReference type="SUPFAM" id="SSF52540">
    <property type="entry name" value="P-loop containing nucleoside triphosphate hydrolases"/>
    <property type="match status" value="1"/>
</dbReference>
<evidence type="ECO:0000256" key="6">
    <source>
        <dbReference type="PROSITE-ProRule" id="PRU00283"/>
    </source>
</evidence>
<protein>
    <recommendedName>
        <fullName evidence="8">Kinesin motor domain-containing protein</fullName>
    </recommendedName>
</protein>
<comment type="caution">
    <text evidence="9">The sequence shown here is derived from an EMBL/GenBank/DDBJ whole genome shotgun (WGS) entry which is preliminary data.</text>
</comment>
<keyword evidence="4 6" id="KW-0067">ATP-binding</keyword>
<feature type="domain" description="Kinesin motor" evidence="8">
    <location>
        <begin position="1"/>
        <end position="270"/>
    </location>
</feature>
<dbReference type="PANTHER" id="PTHR47969">
    <property type="entry name" value="CHROMOSOME-ASSOCIATED KINESIN KIF4A-RELATED"/>
    <property type="match status" value="1"/>
</dbReference>
<dbReference type="InterPro" id="IPR027417">
    <property type="entry name" value="P-loop_NTPase"/>
</dbReference>
<dbReference type="EMBL" id="CAUYUJ010016850">
    <property type="protein sequence ID" value="CAK0869460.1"/>
    <property type="molecule type" value="Genomic_DNA"/>
</dbReference>
<keyword evidence="6" id="KW-0505">Motor protein</keyword>
<dbReference type="InterPro" id="IPR001752">
    <property type="entry name" value="Kinesin_motor_dom"/>
</dbReference>
<evidence type="ECO:0000256" key="2">
    <source>
        <dbReference type="ARBA" id="ARBA00022490"/>
    </source>
</evidence>
<dbReference type="SMART" id="SM00129">
    <property type="entry name" value="KISc"/>
    <property type="match status" value="1"/>
</dbReference>
<dbReference type="Gene3D" id="3.40.850.10">
    <property type="entry name" value="Kinesin motor domain"/>
    <property type="match status" value="1"/>
</dbReference>
<evidence type="ECO:0000256" key="7">
    <source>
        <dbReference type="SAM" id="MobiDB-lite"/>
    </source>
</evidence>
<feature type="binding site" evidence="6">
    <location>
        <begin position="12"/>
        <end position="19"/>
    </location>
    <ligand>
        <name>ATP</name>
        <dbReference type="ChEBI" id="CHEBI:30616"/>
    </ligand>
</feature>
<evidence type="ECO:0000256" key="3">
    <source>
        <dbReference type="ARBA" id="ARBA00022741"/>
    </source>
</evidence>
<comment type="similarity">
    <text evidence="6">Belongs to the TRAFAC class myosin-kinesin ATPase superfamily. Kinesin family.</text>
</comment>
<keyword evidence="5" id="KW-0175">Coiled coil</keyword>
<evidence type="ECO:0000259" key="8">
    <source>
        <dbReference type="PROSITE" id="PS50067"/>
    </source>
</evidence>
<dbReference type="Proteomes" id="UP001189429">
    <property type="component" value="Unassembled WGS sequence"/>
</dbReference>
<comment type="subcellular location">
    <subcellularLocation>
        <location evidence="1">Cytoplasm</location>
    </subcellularLocation>
</comment>
<keyword evidence="10" id="KW-1185">Reference proteome</keyword>
<feature type="compositionally biased region" description="Low complexity" evidence="7">
    <location>
        <begin position="352"/>
        <end position="367"/>
    </location>
</feature>
<evidence type="ECO:0000256" key="4">
    <source>
        <dbReference type="ARBA" id="ARBA00022840"/>
    </source>
</evidence>
<sequence>MDGYHGCVFAYGQTGSGKTHTIFGGPAEERGLVPRIAEDLFAGLEPGGGDSAVRLSYLELYNEKARDLLSPAAHGSPPSLEVREHPRVGVFVQGLTKNRVHSAGEVARLLDFGHRVRAVGRTNMNAVSSRSHAIVTFHVERAVLGSGSGGDPFCSRRRRAQLHAVDLAGSERLWQTGDSEVRQHESKQINKSLLALSTMISRLADREKGSKFGGAAKSYVPYRDSKLTFLLSESLMGNCKTAMLACISPSAQCFSMTESTIRFAESVKRIRTRPVRNEEVEGDLLRALQAELGGLRQQLQAAEGAATGAGQDVGRRLAEDLEVARSLTDELSMTPAEEQALTARADARRQRSLASLGGAASEAAAADEPPPPPGDERARRLARSEERLPQRGSGPSGGLRRQSPARAVVPPIW</sequence>
<dbReference type="Pfam" id="PF00225">
    <property type="entry name" value="Kinesin"/>
    <property type="match status" value="1"/>
</dbReference>
<dbReference type="PRINTS" id="PR00380">
    <property type="entry name" value="KINESINHEAVY"/>
</dbReference>
<name>A0ABN9V9X5_9DINO</name>
<dbReference type="InterPro" id="IPR027640">
    <property type="entry name" value="Kinesin-like_fam"/>
</dbReference>
<feature type="region of interest" description="Disordered" evidence="7">
    <location>
        <begin position="328"/>
        <end position="413"/>
    </location>
</feature>
<evidence type="ECO:0000313" key="9">
    <source>
        <dbReference type="EMBL" id="CAK0869460.1"/>
    </source>
</evidence>